<dbReference type="KEGG" id="stab:STABA_v1c00870"/>
<evidence type="ECO:0000313" key="3">
    <source>
        <dbReference type="Proteomes" id="UP000424468"/>
    </source>
</evidence>
<name>A0A6I6CBZ4_9MOLU</name>
<keyword evidence="1" id="KW-0175">Coiled coil</keyword>
<evidence type="ECO:0000313" key="2">
    <source>
        <dbReference type="EMBL" id="QGS51454.1"/>
    </source>
</evidence>
<sequence>MIKKAFIDFSNNKISTWPRDRAQEIILTIEKVISKYDISLKNHIKYHIKKLNDIIVPNKTHLSRNYAKEDSLFADINITLAELEALRNNRKVIENYQHYIIELEINYEKLRQESENKTKKIVSVSQEKEKIEQEKNKLSQEKEKIEQENKEVLAENFILNKKVKNALIAKNNLSALKNDIDNFLENDSTLKINKKAKLKKISNGIKKEFNKIK</sequence>
<evidence type="ECO:0000256" key="1">
    <source>
        <dbReference type="SAM" id="Coils"/>
    </source>
</evidence>
<reference evidence="2 3" key="1">
    <citation type="submission" date="2019-11" db="EMBL/GenBank/DDBJ databases">
        <title>Complete genome sequence of Spiroplasma tabanidicola TAUS-1 (DSM 22603).</title>
        <authorList>
            <person name="Huang C.-T."/>
            <person name="Lin Y.-C."/>
            <person name="Kuo C.-H."/>
        </authorList>
    </citation>
    <scope>NUCLEOTIDE SEQUENCE [LARGE SCALE GENOMIC DNA]</scope>
    <source>
        <strain evidence="2 3">TAUS-1</strain>
    </source>
</reference>
<accession>A0A6I6CBZ4</accession>
<keyword evidence="3" id="KW-1185">Reference proteome</keyword>
<proteinExistence type="predicted"/>
<protein>
    <submittedName>
        <fullName evidence="2">Uncharacterized protein</fullName>
    </submittedName>
</protein>
<organism evidence="2 3">
    <name type="scientific">Spiroplasma tabanidicola</name>
    <dbReference type="NCBI Taxonomy" id="324079"/>
    <lineage>
        <taxon>Bacteria</taxon>
        <taxon>Bacillati</taxon>
        <taxon>Mycoplasmatota</taxon>
        <taxon>Mollicutes</taxon>
        <taxon>Entomoplasmatales</taxon>
        <taxon>Spiroplasmataceae</taxon>
        <taxon>Spiroplasma</taxon>
    </lineage>
</organism>
<feature type="coiled-coil region" evidence="1">
    <location>
        <begin position="93"/>
        <end position="186"/>
    </location>
</feature>
<dbReference type="Proteomes" id="UP000424468">
    <property type="component" value="Chromosome"/>
</dbReference>
<dbReference type="AlphaFoldDB" id="A0A6I6CBZ4"/>
<dbReference type="EMBL" id="CP046276">
    <property type="protein sequence ID" value="QGS51454.1"/>
    <property type="molecule type" value="Genomic_DNA"/>
</dbReference>
<dbReference type="RefSeq" id="WP_156005427.1">
    <property type="nucleotide sequence ID" value="NZ_CP046276.1"/>
</dbReference>
<gene>
    <name evidence="2" type="ORF">STABA_v1c00870</name>
</gene>